<dbReference type="GO" id="GO:0016811">
    <property type="term" value="F:hydrolase activity, acting on carbon-nitrogen (but not peptide) bonds, in linear amides"/>
    <property type="evidence" value="ECO:0007669"/>
    <property type="project" value="TreeGrafter"/>
</dbReference>
<evidence type="ECO:0000256" key="1">
    <source>
        <dbReference type="ARBA" id="ARBA00001947"/>
    </source>
</evidence>
<accession>A0A7C4PN24</accession>
<dbReference type="Gene3D" id="3.40.50.10310">
    <property type="entry name" value="Creatininase"/>
    <property type="match status" value="1"/>
</dbReference>
<evidence type="ECO:0000256" key="5">
    <source>
        <dbReference type="ARBA" id="ARBA00024029"/>
    </source>
</evidence>
<dbReference type="AlphaFoldDB" id="A0A7C4PN24"/>
<dbReference type="SUPFAM" id="SSF102215">
    <property type="entry name" value="Creatininase"/>
    <property type="match status" value="1"/>
</dbReference>
<dbReference type="GO" id="GO:0046872">
    <property type="term" value="F:metal ion binding"/>
    <property type="evidence" value="ECO:0007669"/>
    <property type="project" value="UniProtKB-KW"/>
</dbReference>
<organism evidence="6">
    <name type="scientific">Anaerolinea thermolimosa</name>
    <dbReference type="NCBI Taxonomy" id="229919"/>
    <lineage>
        <taxon>Bacteria</taxon>
        <taxon>Bacillati</taxon>
        <taxon>Chloroflexota</taxon>
        <taxon>Anaerolineae</taxon>
        <taxon>Anaerolineales</taxon>
        <taxon>Anaerolineaceae</taxon>
        <taxon>Anaerolinea</taxon>
    </lineage>
</organism>
<comment type="caution">
    <text evidence="6">The sequence shown here is derived from an EMBL/GenBank/DDBJ whole genome shotgun (WGS) entry which is preliminary data.</text>
</comment>
<comment type="cofactor">
    <cofactor evidence="1">
        <name>Zn(2+)</name>
        <dbReference type="ChEBI" id="CHEBI:29105"/>
    </cofactor>
</comment>
<dbReference type="EMBL" id="DSYK01000582">
    <property type="protein sequence ID" value="HGS22525.1"/>
    <property type="molecule type" value="Genomic_DNA"/>
</dbReference>
<proteinExistence type="inferred from homology"/>
<dbReference type="Pfam" id="PF02633">
    <property type="entry name" value="Creatininase"/>
    <property type="match status" value="1"/>
</dbReference>
<keyword evidence="2" id="KW-0479">Metal-binding</keyword>
<sequence>MRIEDLNWMDVEEYLKHDNRLILVLGAIEQHGYLSLATDMRIPMALADAASKKSGVLVAPAMPYGVSPYFMAYPGTFSLRLSTFLELVADIVRSAYQQGFRRILVLNGHGGNDPARGRLAELANELSGLRLSWYAWWTSDSVEAVARKYDLPREHASWMEAFPFTRVADFPPGEKPSVHVKGILNAHETREAYGDGVFGGPYSAPMDVMDELFAACLVDVLYLLDF</sequence>
<name>A0A7C4PN24_9CHLR</name>
<dbReference type="InterPro" id="IPR003785">
    <property type="entry name" value="Creatininase/forma_Hydrolase"/>
</dbReference>
<dbReference type="GO" id="GO:0009231">
    <property type="term" value="P:riboflavin biosynthetic process"/>
    <property type="evidence" value="ECO:0007669"/>
    <property type="project" value="TreeGrafter"/>
</dbReference>
<gene>
    <name evidence="6" type="ORF">ENT37_11760</name>
</gene>
<comment type="similarity">
    <text evidence="5">Belongs to the creatininase superfamily.</text>
</comment>
<protein>
    <submittedName>
        <fullName evidence="6">Creatininase family protein</fullName>
    </submittedName>
</protein>
<evidence type="ECO:0000313" key="6">
    <source>
        <dbReference type="EMBL" id="HGS22525.1"/>
    </source>
</evidence>
<dbReference type="PANTHER" id="PTHR35005:SF1">
    <property type="entry name" value="2-AMINO-5-FORMYLAMINO-6-RIBOSYLAMINOPYRIMIDIN-4(3H)-ONE 5'-MONOPHOSPHATE DEFORMYLASE"/>
    <property type="match status" value="1"/>
</dbReference>
<dbReference type="PANTHER" id="PTHR35005">
    <property type="entry name" value="3-DEHYDRO-SCYLLO-INOSOSE HYDROLASE"/>
    <property type="match status" value="1"/>
</dbReference>
<evidence type="ECO:0000256" key="4">
    <source>
        <dbReference type="ARBA" id="ARBA00022833"/>
    </source>
</evidence>
<reference evidence="6" key="1">
    <citation type="journal article" date="2020" name="mSystems">
        <title>Genome- and Community-Level Interaction Insights into Carbon Utilization and Element Cycling Functions of Hydrothermarchaeota in Hydrothermal Sediment.</title>
        <authorList>
            <person name="Zhou Z."/>
            <person name="Liu Y."/>
            <person name="Xu W."/>
            <person name="Pan J."/>
            <person name="Luo Z.H."/>
            <person name="Li M."/>
        </authorList>
    </citation>
    <scope>NUCLEOTIDE SEQUENCE [LARGE SCALE GENOMIC DNA]</scope>
    <source>
        <strain evidence="6">SpSt-573</strain>
    </source>
</reference>
<keyword evidence="4" id="KW-0862">Zinc</keyword>
<keyword evidence="3" id="KW-0378">Hydrolase</keyword>
<evidence type="ECO:0000256" key="2">
    <source>
        <dbReference type="ARBA" id="ARBA00022723"/>
    </source>
</evidence>
<evidence type="ECO:0000256" key="3">
    <source>
        <dbReference type="ARBA" id="ARBA00022801"/>
    </source>
</evidence>
<dbReference type="InterPro" id="IPR024087">
    <property type="entry name" value="Creatininase-like_sf"/>
</dbReference>